<organism evidence="2 3">
    <name type="scientific">Carnegiea gigantea</name>
    <dbReference type="NCBI Taxonomy" id="171969"/>
    <lineage>
        <taxon>Eukaryota</taxon>
        <taxon>Viridiplantae</taxon>
        <taxon>Streptophyta</taxon>
        <taxon>Embryophyta</taxon>
        <taxon>Tracheophyta</taxon>
        <taxon>Spermatophyta</taxon>
        <taxon>Magnoliopsida</taxon>
        <taxon>eudicotyledons</taxon>
        <taxon>Gunneridae</taxon>
        <taxon>Pentapetalae</taxon>
        <taxon>Caryophyllales</taxon>
        <taxon>Cactineae</taxon>
        <taxon>Cactaceae</taxon>
        <taxon>Cactoideae</taxon>
        <taxon>Echinocereeae</taxon>
        <taxon>Carnegiea</taxon>
    </lineage>
</organism>
<evidence type="ECO:0000313" key="2">
    <source>
        <dbReference type="EMBL" id="KAJ8425352.1"/>
    </source>
</evidence>
<feature type="compositionally biased region" description="Polar residues" evidence="1">
    <location>
        <begin position="13"/>
        <end position="29"/>
    </location>
</feature>
<dbReference type="Proteomes" id="UP001153076">
    <property type="component" value="Unassembled WGS sequence"/>
</dbReference>
<comment type="caution">
    <text evidence="2">The sequence shown here is derived from an EMBL/GenBank/DDBJ whole genome shotgun (WGS) entry which is preliminary data.</text>
</comment>
<accession>A0A9Q1GTU5</accession>
<gene>
    <name evidence="2" type="ORF">Cgig2_021915</name>
</gene>
<proteinExistence type="predicted"/>
<keyword evidence="3" id="KW-1185">Reference proteome</keyword>
<dbReference type="AlphaFoldDB" id="A0A9Q1GTU5"/>
<evidence type="ECO:0000256" key="1">
    <source>
        <dbReference type="SAM" id="MobiDB-lite"/>
    </source>
</evidence>
<name>A0A9Q1GTU5_9CARY</name>
<sequence>MSKTRRGGVDGYTASSAAMKTGTKSTSVQEKGKTTTTTSTEYKKREKKVFSLPGHKYDPPEEELRRTIEMFVEPKFSKRCWSRSYSQLDGSHCILIINKIGALLDRYLTININYAKKEVNLAAVLIATLNKDKPGVNLIHFAPSTNFKAGLGLDVDT</sequence>
<protein>
    <submittedName>
        <fullName evidence="2">Uncharacterized protein</fullName>
    </submittedName>
</protein>
<dbReference type="EMBL" id="JAKOGI010001489">
    <property type="protein sequence ID" value="KAJ8425352.1"/>
    <property type="molecule type" value="Genomic_DNA"/>
</dbReference>
<feature type="region of interest" description="Disordered" evidence="1">
    <location>
        <begin position="1"/>
        <end position="40"/>
    </location>
</feature>
<evidence type="ECO:0000313" key="3">
    <source>
        <dbReference type="Proteomes" id="UP001153076"/>
    </source>
</evidence>
<reference evidence="2" key="1">
    <citation type="submission" date="2022-04" db="EMBL/GenBank/DDBJ databases">
        <title>Carnegiea gigantea Genome sequencing and assembly v2.</title>
        <authorList>
            <person name="Copetti D."/>
            <person name="Sanderson M.J."/>
            <person name="Burquez A."/>
            <person name="Wojciechowski M.F."/>
        </authorList>
    </citation>
    <scope>NUCLEOTIDE SEQUENCE</scope>
    <source>
        <strain evidence="2">SGP5-SGP5p</strain>
        <tissue evidence="2">Aerial part</tissue>
    </source>
</reference>